<dbReference type="AlphaFoldDB" id="A0A848RA73"/>
<keyword evidence="2" id="KW-1185">Reference proteome</keyword>
<dbReference type="Pfam" id="PF13730">
    <property type="entry name" value="HTH_36"/>
    <property type="match status" value="1"/>
</dbReference>
<reference evidence="1" key="1">
    <citation type="submission" date="2020-04" db="EMBL/GenBank/DDBJ databases">
        <title>Peptoniphilus sp. nov. isolated from swine feces.</title>
        <authorList>
            <person name="Ryu S.W."/>
        </authorList>
    </citation>
    <scope>NUCLEOTIDE SEQUENCE [LARGE SCALE GENOMIC DNA]</scope>
    <source>
        <strain evidence="1">AGMB00490</strain>
    </source>
</reference>
<comment type="caution">
    <text evidence="1">The sequence shown here is derived from an EMBL/GenBank/DDBJ whole genome shotgun (WGS) entry which is preliminary data.</text>
</comment>
<name>A0A848RA73_9FIRM</name>
<gene>
    <name evidence="1" type="ORF">HKO22_03030</name>
</gene>
<dbReference type="Proteomes" id="UP000568273">
    <property type="component" value="Unassembled WGS sequence"/>
</dbReference>
<dbReference type="Gene3D" id="1.10.10.10">
    <property type="entry name" value="Winged helix-like DNA-binding domain superfamily/Winged helix DNA-binding domain"/>
    <property type="match status" value="1"/>
</dbReference>
<organism evidence="1 2">
    <name type="scientific">Peptoniphilus faecalis</name>
    <dbReference type="NCBI Taxonomy" id="2731255"/>
    <lineage>
        <taxon>Bacteria</taxon>
        <taxon>Bacillati</taxon>
        <taxon>Bacillota</taxon>
        <taxon>Tissierellia</taxon>
        <taxon>Tissierellales</taxon>
        <taxon>Peptoniphilaceae</taxon>
        <taxon>Peptoniphilus</taxon>
    </lineage>
</organism>
<dbReference type="EMBL" id="JABDSR010000003">
    <property type="protein sequence ID" value="NMW84718.1"/>
    <property type="molecule type" value="Genomic_DNA"/>
</dbReference>
<dbReference type="InterPro" id="IPR036388">
    <property type="entry name" value="WH-like_DNA-bd_sf"/>
</dbReference>
<proteinExistence type="predicted"/>
<dbReference type="RefSeq" id="WP_169968451.1">
    <property type="nucleotide sequence ID" value="NZ_JABDSR010000003.1"/>
</dbReference>
<evidence type="ECO:0000313" key="1">
    <source>
        <dbReference type="EMBL" id="NMW84718.1"/>
    </source>
</evidence>
<accession>A0A848RA73</accession>
<protein>
    <submittedName>
        <fullName evidence="1">Helix-turn-helix domain-containing protein</fullName>
    </submittedName>
</protein>
<evidence type="ECO:0000313" key="2">
    <source>
        <dbReference type="Proteomes" id="UP000568273"/>
    </source>
</evidence>
<sequence>MEKEYYINIPSQIIENKNLSSSSKLLYGELIRLSTKEGYCFASNKYLGELVNKKERTIQKLLKELKESNLIKIYIENINQRKIYIQN</sequence>